<gene>
    <name evidence="1" type="ORF">PVAP13_9KG237826</name>
</gene>
<proteinExistence type="predicted"/>
<evidence type="ECO:0000313" key="2">
    <source>
        <dbReference type="Proteomes" id="UP000823388"/>
    </source>
</evidence>
<keyword evidence="2" id="KW-1185">Reference proteome</keyword>
<protein>
    <submittedName>
        <fullName evidence="1">Uncharacterized protein</fullName>
    </submittedName>
</protein>
<comment type="caution">
    <text evidence="1">The sequence shown here is derived from an EMBL/GenBank/DDBJ whole genome shotgun (WGS) entry which is preliminary data.</text>
</comment>
<dbReference type="Proteomes" id="UP000823388">
    <property type="component" value="Chromosome 9K"/>
</dbReference>
<name>A0A8T0NL28_PANVG</name>
<dbReference type="EMBL" id="CM029053">
    <property type="protein sequence ID" value="KAG2550137.1"/>
    <property type="molecule type" value="Genomic_DNA"/>
</dbReference>
<accession>A0A8T0NL28</accession>
<sequence>MFVVGVSYMSLLQSVATRCLLPYVSTVCEISDDKTAGKKNFWAYAQPDAISGYEKAALQAVRYLQSIYGFIVADYSFEGMVVYRKFVEAITTATPAQMPADFFIQGNRMPRSLPHAFELSPLARHFSARNKSM</sequence>
<organism evidence="1 2">
    <name type="scientific">Panicum virgatum</name>
    <name type="common">Blackwell switchgrass</name>
    <dbReference type="NCBI Taxonomy" id="38727"/>
    <lineage>
        <taxon>Eukaryota</taxon>
        <taxon>Viridiplantae</taxon>
        <taxon>Streptophyta</taxon>
        <taxon>Embryophyta</taxon>
        <taxon>Tracheophyta</taxon>
        <taxon>Spermatophyta</taxon>
        <taxon>Magnoliopsida</taxon>
        <taxon>Liliopsida</taxon>
        <taxon>Poales</taxon>
        <taxon>Poaceae</taxon>
        <taxon>PACMAD clade</taxon>
        <taxon>Panicoideae</taxon>
        <taxon>Panicodae</taxon>
        <taxon>Paniceae</taxon>
        <taxon>Panicinae</taxon>
        <taxon>Panicum</taxon>
        <taxon>Panicum sect. Hiantes</taxon>
    </lineage>
</organism>
<evidence type="ECO:0000313" key="1">
    <source>
        <dbReference type="EMBL" id="KAG2550137.1"/>
    </source>
</evidence>
<dbReference type="AlphaFoldDB" id="A0A8T0NL28"/>
<reference evidence="1" key="1">
    <citation type="submission" date="2020-05" db="EMBL/GenBank/DDBJ databases">
        <title>WGS assembly of Panicum virgatum.</title>
        <authorList>
            <person name="Lovell J.T."/>
            <person name="Jenkins J."/>
            <person name="Shu S."/>
            <person name="Juenger T.E."/>
            <person name="Schmutz J."/>
        </authorList>
    </citation>
    <scope>NUCLEOTIDE SEQUENCE</scope>
    <source>
        <strain evidence="1">AP13</strain>
    </source>
</reference>